<name>A0A0A9HQV5_ARUDO</name>
<reference evidence="1" key="2">
    <citation type="journal article" date="2015" name="Data Brief">
        <title>Shoot transcriptome of the giant reed, Arundo donax.</title>
        <authorList>
            <person name="Barrero R.A."/>
            <person name="Guerrero F.D."/>
            <person name="Moolhuijzen P."/>
            <person name="Goolsby J.A."/>
            <person name="Tidwell J."/>
            <person name="Bellgard S.E."/>
            <person name="Bellgard M.I."/>
        </authorList>
    </citation>
    <scope>NUCLEOTIDE SEQUENCE</scope>
    <source>
        <tissue evidence="1">Shoot tissue taken approximately 20 cm above the soil surface</tissue>
    </source>
</reference>
<organism evidence="1">
    <name type="scientific">Arundo donax</name>
    <name type="common">Giant reed</name>
    <name type="synonym">Donax arundinaceus</name>
    <dbReference type="NCBI Taxonomy" id="35708"/>
    <lineage>
        <taxon>Eukaryota</taxon>
        <taxon>Viridiplantae</taxon>
        <taxon>Streptophyta</taxon>
        <taxon>Embryophyta</taxon>
        <taxon>Tracheophyta</taxon>
        <taxon>Spermatophyta</taxon>
        <taxon>Magnoliopsida</taxon>
        <taxon>Liliopsida</taxon>
        <taxon>Poales</taxon>
        <taxon>Poaceae</taxon>
        <taxon>PACMAD clade</taxon>
        <taxon>Arundinoideae</taxon>
        <taxon>Arundineae</taxon>
        <taxon>Arundo</taxon>
    </lineage>
</organism>
<evidence type="ECO:0000313" key="1">
    <source>
        <dbReference type="EMBL" id="JAE37276.1"/>
    </source>
</evidence>
<protein>
    <submittedName>
        <fullName evidence="1">Uncharacterized protein</fullName>
    </submittedName>
</protein>
<dbReference type="EMBL" id="GBRH01160620">
    <property type="protein sequence ID" value="JAE37276.1"/>
    <property type="molecule type" value="Transcribed_RNA"/>
</dbReference>
<dbReference type="AlphaFoldDB" id="A0A0A9HQV5"/>
<sequence length="50" mass="5508">MLRSYTLKSIQATTSKLKNGTKTLKEIQKQGNGTKLAVLARQSTVLLITM</sequence>
<reference evidence="1" key="1">
    <citation type="submission" date="2014-09" db="EMBL/GenBank/DDBJ databases">
        <authorList>
            <person name="Magalhaes I.L.F."/>
            <person name="Oliveira U."/>
            <person name="Santos F.R."/>
            <person name="Vidigal T.H.D.A."/>
            <person name="Brescovit A.D."/>
            <person name="Santos A.J."/>
        </authorList>
    </citation>
    <scope>NUCLEOTIDE SEQUENCE</scope>
    <source>
        <tissue evidence="1">Shoot tissue taken approximately 20 cm above the soil surface</tissue>
    </source>
</reference>
<proteinExistence type="predicted"/>
<accession>A0A0A9HQV5</accession>